<feature type="compositionally biased region" description="Basic residues" evidence="1">
    <location>
        <begin position="148"/>
        <end position="170"/>
    </location>
</feature>
<sequence length="170" mass="19617">MVPVWFSFEKFGETANPANFTSQAQATNIQPTTLSLIFSIALYAASRSWDNFSTQFFRDIGDVKYDEGVTDDGLDESSEDESDEDEDELMVNKLGLQTPIPVVEMPPILPDMEITPVDQTVIPKKSQKKDKQKRVLQLINKSRTNQQRQKHQPKIPKRKRNHLNLRLHRY</sequence>
<name>U9THF1_RHIID</name>
<dbReference type="HOGENOM" id="CLU_1571466_0_0_1"/>
<reference evidence="2" key="1">
    <citation type="submission" date="2013-07" db="EMBL/GenBank/DDBJ databases">
        <title>The genome of an arbuscular mycorrhizal fungus provides insights into the evolution of the oldest plant symbiosis.</title>
        <authorList>
            <consortium name="DOE Joint Genome Institute"/>
            <person name="Tisserant E."/>
            <person name="Malbreil M."/>
            <person name="Kuo A."/>
            <person name="Kohler A."/>
            <person name="Symeonidi A."/>
            <person name="Balestrini R."/>
            <person name="Charron P."/>
            <person name="Duensing N."/>
            <person name="Frei-dit-Frey N."/>
            <person name="Gianinazzi-Pearson V."/>
            <person name="Gilbert B."/>
            <person name="Handa Y."/>
            <person name="Hijri M."/>
            <person name="Kaul R."/>
            <person name="Kawaguchi M."/>
            <person name="Krajinski F."/>
            <person name="Lammers P."/>
            <person name="Lapierre D."/>
            <person name="Masclaux F.G."/>
            <person name="Murat C."/>
            <person name="Morin E."/>
            <person name="Ndikumana S."/>
            <person name="Pagni M."/>
            <person name="Petitpierre D."/>
            <person name="Requena N."/>
            <person name="Rosikiewicz P."/>
            <person name="Riley R."/>
            <person name="Saito K."/>
            <person name="San Clemente H."/>
            <person name="Shapiro H."/>
            <person name="van Tuinen D."/>
            <person name="Becard G."/>
            <person name="Bonfante P."/>
            <person name="Paszkowski U."/>
            <person name="Shachar-Hill Y."/>
            <person name="Young J.P."/>
            <person name="Sanders I.R."/>
            <person name="Henrissat B."/>
            <person name="Rensing S.A."/>
            <person name="Grigoriev I.V."/>
            <person name="Corradi N."/>
            <person name="Roux C."/>
            <person name="Martin F."/>
        </authorList>
    </citation>
    <scope>NUCLEOTIDE SEQUENCE</scope>
    <source>
        <strain evidence="2">DAOM 197198</strain>
    </source>
</reference>
<protein>
    <submittedName>
        <fullName evidence="2">Uncharacterized protein</fullName>
    </submittedName>
</protein>
<evidence type="ECO:0000313" key="2">
    <source>
        <dbReference type="EMBL" id="ESA05753.1"/>
    </source>
</evidence>
<organism evidence="2">
    <name type="scientific">Rhizophagus irregularis (strain DAOM 181602 / DAOM 197198 / MUCL 43194)</name>
    <name type="common">Arbuscular mycorrhizal fungus</name>
    <name type="synonym">Glomus intraradices</name>
    <dbReference type="NCBI Taxonomy" id="747089"/>
    <lineage>
        <taxon>Eukaryota</taxon>
        <taxon>Fungi</taxon>
        <taxon>Fungi incertae sedis</taxon>
        <taxon>Mucoromycota</taxon>
        <taxon>Glomeromycotina</taxon>
        <taxon>Glomeromycetes</taxon>
        <taxon>Glomerales</taxon>
        <taxon>Glomeraceae</taxon>
        <taxon>Rhizophagus</taxon>
    </lineage>
</organism>
<feature type="region of interest" description="Disordered" evidence="1">
    <location>
        <begin position="139"/>
        <end position="170"/>
    </location>
</feature>
<feature type="region of interest" description="Disordered" evidence="1">
    <location>
        <begin position="68"/>
        <end position="87"/>
    </location>
</feature>
<proteinExistence type="predicted"/>
<accession>U9THF1</accession>
<evidence type="ECO:0000256" key="1">
    <source>
        <dbReference type="SAM" id="MobiDB-lite"/>
    </source>
</evidence>
<dbReference type="AlphaFoldDB" id="U9THF1"/>
<gene>
    <name evidence="2" type="ORF">GLOINDRAFT_36</name>
</gene>
<dbReference type="EMBL" id="KI292579">
    <property type="protein sequence ID" value="ESA05753.1"/>
    <property type="molecule type" value="Genomic_DNA"/>
</dbReference>
<dbReference type="VEuPathDB" id="FungiDB:RhiirFUN_003095"/>